<feature type="transmembrane region" description="Helical" evidence="2">
    <location>
        <begin position="35"/>
        <end position="52"/>
    </location>
</feature>
<dbReference type="EMBL" id="JADFFL010000002">
    <property type="protein sequence ID" value="MBE9661643.1"/>
    <property type="molecule type" value="Genomic_DNA"/>
</dbReference>
<evidence type="ECO:0000259" key="3">
    <source>
        <dbReference type="Pfam" id="PF05569"/>
    </source>
</evidence>
<keyword evidence="2" id="KW-0812">Transmembrane</keyword>
<gene>
    <name evidence="4" type="ORF">IRJ16_07080</name>
</gene>
<dbReference type="PANTHER" id="PTHR34978:SF3">
    <property type="entry name" value="SLR0241 PROTEIN"/>
    <property type="match status" value="1"/>
</dbReference>
<evidence type="ECO:0000313" key="5">
    <source>
        <dbReference type="Proteomes" id="UP000622475"/>
    </source>
</evidence>
<evidence type="ECO:0000256" key="2">
    <source>
        <dbReference type="SAM" id="Phobius"/>
    </source>
</evidence>
<protein>
    <submittedName>
        <fullName evidence="4">M56 family metallopeptidase</fullName>
    </submittedName>
</protein>
<dbReference type="CDD" id="cd07341">
    <property type="entry name" value="M56_BlaR1_MecR1_like"/>
    <property type="match status" value="1"/>
</dbReference>
<name>A0A929KXA6_9SPHI</name>
<evidence type="ECO:0000256" key="1">
    <source>
        <dbReference type="SAM" id="MobiDB-lite"/>
    </source>
</evidence>
<feature type="transmembrane region" description="Helical" evidence="2">
    <location>
        <begin position="298"/>
        <end position="319"/>
    </location>
</feature>
<dbReference type="PANTHER" id="PTHR34978">
    <property type="entry name" value="POSSIBLE SENSOR-TRANSDUCER PROTEIN BLAR"/>
    <property type="match status" value="1"/>
</dbReference>
<feature type="region of interest" description="Disordered" evidence="1">
    <location>
        <begin position="662"/>
        <end position="690"/>
    </location>
</feature>
<dbReference type="Proteomes" id="UP000622475">
    <property type="component" value="Unassembled WGS sequence"/>
</dbReference>
<accession>A0A929KXA6</accession>
<keyword evidence="2" id="KW-0472">Membrane</keyword>
<feature type="domain" description="Peptidase M56" evidence="3">
    <location>
        <begin position="102"/>
        <end position="288"/>
    </location>
</feature>
<proteinExistence type="predicted"/>
<feature type="transmembrane region" description="Helical" evidence="2">
    <location>
        <begin position="6"/>
        <end position="23"/>
    </location>
</feature>
<dbReference type="RefSeq" id="WP_194110824.1">
    <property type="nucleotide sequence ID" value="NZ_JADFFL010000002.1"/>
</dbReference>
<evidence type="ECO:0000313" key="4">
    <source>
        <dbReference type="EMBL" id="MBE9661643.1"/>
    </source>
</evidence>
<comment type="caution">
    <text evidence="4">The sequence shown here is derived from an EMBL/GenBank/DDBJ whole genome shotgun (WGS) entry which is preliminary data.</text>
</comment>
<sequence length="690" mass="78090">MIPYSLHLALLLAACWSFYKLLLQNETYYKLNRGILLSCLALAFVLPFIPVAERFSLRATPTIEAYVPKVAPKPDVKTSAKAPVQTTETVYYVPTKPDQAKLSGATPVATKADALNREQIIKWVVWIYWFGVAAFGLNFLIQLIALLYQAYKRPFIQDGIYRIVELDGDKAPCSFGNTIFINPAKYDWDTYNQILMHEKVHIKQGHSVDLILAELMLVVQWFNPFAWLYRKEIESNLEFLTDDSVIHNHQVEPEAYQMSLVKVAVPNLSMRITTNYNQSLLKRRIMMMNSKRSNVHNIWKYLMLVPFLVLLLCIFNKPIQAALAKPQQPTAKNKFSFEVNGKTYTATKDTTIKLKGKNYSVKFGKPSTETEEQKTANEAPTPQVLAAMNSEGITAVYIKSFKDIGYSYTSLETMRSFYAADISAVYVKSFMDIGYKYLSPETMLSFNSVDISAVYVKSFIDIGYQYISPETMISFNTVDISASFVRSFKDIGYQYISPETMISFNTVDISASFVRSFKDINYAYLSPETMISFNTADISASFIRSFKDINYAYLSPETMISFNTADISASFVRSFKDINYPYLSPETMISFNTADITASFVKSFIDIGYKYTSPETMISFNVADVTASYIKSFMDIKYPYLSPDAVLSLQSSDVTASYVKSVQGTGKDVTPDDLTGKQTKPKTNGKKKPQ</sequence>
<feature type="transmembrane region" description="Helical" evidence="2">
    <location>
        <begin position="126"/>
        <end position="148"/>
    </location>
</feature>
<dbReference type="InterPro" id="IPR052173">
    <property type="entry name" value="Beta-lactam_resp_regulator"/>
</dbReference>
<keyword evidence="2" id="KW-1133">Transmembrane helix</keyword>
<dbReference type="AlphaFoldDB" id="A0A929KXA6"/>
<dbReference type="Pfam" id="PF05569">
    <property type="entry name" value="Peptidase_M56"/>
    <property type="match status" value="1"/>
</dbReference>
<organism evidence="4 5">
    <name type="scientific">Mucilaginibacter myungsuensis</name>
    <dbReference type="NCBI Taxonomy" id="649104"/>
    <lineage>
        <taxon>Bacteria</taxon>
        <taxon>Pseudomonadati</taxon>
        <taxon>Bacteroidota</taxon>
        <taxon>Sphingobacteriia</taxon>
        <taxon>Sphingobacteriales</taxon>
        <taxon>Sphingobacteriaceae</taxon>
        <taxon>Mucilaginibacter</taxon>
    </lineage>
</organism>
<reference evidence="4" key="1">
    <citation type="submission" date="2020-10" db="EMBL/GenBank/DDBJ databases">
        <title>Mucilaginibacter mali sp. nov., isolated from rhizosphere soil of apple orchard.</title>
        <authorList>
            <person name="Lee J.-S."/>
            <person name="Kim H.S."/>
            <person name="Kim J.-S."/>
        </authorList>
    </citation>
    <scope>NUCLEOTIDE SEQUENCE</scope>
    <source>
        <strain evidence="4">KCTC 22746</strain>
    </source>
</reference>
<keyword evidence="5" id="KW-1185">Reference proteome</keyword>
<feature type="compositionally biased region" description="Basic residues" evidence="1">
    <location>
        <begin position="679"/>
        <end position="690"/>
    </location>
</feature>
<dbReference type="InterPro" id="IPR008756">
    <property type="entry name" value="Peptidase_M56"/>
</dbReference>